<keyword evidence="1" id="KW-0732">Signal</keyword>
<feature type="signal peptide" evidence="1">
    <location>
        <begin position="1"/>
        <end position="17"/>
    </location>
</feature>
<accession>A0A381LE95</accession>
<dbReference type="EMBL" id="UIGY01000164">
    <property type="protein sequence ID" value="SUZ12239.1"/>
    <property type="molecule type" value="Genomic_DNA"/>
</dbReference>
<organism evidence="2">
    <name type="scientific">Blumeria graminis f. sp. tritici 96224</name>
    <dbReference type="NCBI Taxonomy" id="1268274"/>
    <lineage>
        <taxon>Eukaryota</taxon>
        <taxon>Fungi</taxon>
        <taxon>Dikarya</taxon>
        <taxon>Ascomycota</taxon>
        <taxon>Pezizomycotina</taxon>
        <taxon>Leotiomycetes</taxon>
        <taxon>Erysiphales</taxon>
        <taxon>Erysiphaceae</taxon>
        <taxon>Blumeria</taxon>
    </lineage>
</organism>
<name>A0A381LE95_BLUGR</name>
<sequence length="192" mass="20462">MLNRLHLFLVAAVAVRANPIAPLAIDTFMGVSLRSGDANVHLREINANGNRFYVNKDSSAYCPPDISGLDCSEYGNNTVFAYNSEVQTLGLATTLPGGQQIYVAADGALSYTVPHSAAIPADALVRNFTYTPGPSENEVGNLKFQDAGFSACPTSEMPIFQIFATNIAGYTRTDCTGINFGTTGSQPSAYQY</sequence>
<dbReference type="AlphaFoldDB" id="A0A381LE95"/>
<protein>
    <submittedName>
        <fullName evidence="2">Bgt-2816</fullName>
    </submittedName>
</protein>
<proteinExistence type="predicted"/>
<dbReference type="InterPro" id="IPR052820">
    <property type="entry name" value="PhiA_domain"/>
</dbReference>
<gene>
    <name evidence="2" type="ORF">BGT96224V2_LOCUS5411</name>
</gene>
<reference evidence="2" key="1">
    <citation type="submission" date="2018-07" db="EMBL/GenBank/DDBJ databases">
        <authorList>
            <person name="Quirk P.G."/>
            <person name="Krulwich T.A."/>
        </authorList>
    </citation>
    <scope>NUCLEOTIDE SEQUENCE</scope>
    <source>
        <strain evidence="2">96224</strain>
    </source>
</reference>
<dbReference type="PANTHER" id="PTHR42047:SF1">
    <property type="entry name" value="PROTEIN, PUTATIVE (AFU_ORTHOLOGUE AFUA_6G03560)-RELATED"/>
    <property type="match status" value="1"/>
</dbReference>
<dbReference type="OrthoDB" id="5430620at2759"/>
<dbReference type="PANTHER" id="PTHR42047">
    <property type="entry name" value="PROTEIN, PUTATIVE (AFU_ORTHOLOGUE AFUA_6G03560)-RELATED"/>
    <property type="match status" value="1"/>
</dbReference>
<feature type="chain" id="PRO_5016648445" evidence="1">
    <location>
        <begin position="18"/>
        <end position="192"/>
    </location>
</feature>
<evidence type="ECO:0000256" key="1">
    <source>
        <dbReference type="SAM" id="SignalP"/>
    </source>
</evidence>
<evidence type="ECO:0000313" key="2">
    <source>
        <dbReference type="EMBL" id="SUZ12239.1"/>
    </source>
</evidence>